<accession>A0A0F7L4Y1</accession>
<sequence length="293" mass="33141">MSASKYINHGKLGGTAACILAHGTHFGNTPMSLWEELTKRKEPEDLLWKLPVQIGIATEQVNIDFLGHKTGYEVFPGDYFPADLLTDYKDFHMTLEQSAAGKVPLFTSRKFEWAVAQVDGFCRKPGEQSVRLAEGKHSSGFGTIEKSYETYYPQIQHYLGILGMTHGALTVIFDNHKHEFMWIRRDDKYIAALWKKMDRFWQFVQKDKPPVKVEGMAKKVVPVSQKDLSKSNSFCSAESDYVENENAAELFETAKKTLKKLAPADAMRTFGKQLEVRRAKNGNATIKPLTAPE</sequence>
<protein>
    <recommendedName>
        <fullName evidence="2">YqaJ viral recombinase domain-containing protein</fullName>
    </recommendedName>
</protein>
<dbReference type="InterPro" id="IPR011335">
    <property type="entry name" value="Restrct_endonuc-II-like"/>
</dbReference>
<reference evidence="1" key="2">
    <citation type="submission" date="2015-03" db="EMBL/GenBank/DDBJ databases">
        <authorList>
            <person name="Chow C.-E.T."/>
            <person name="Winget D.M."/>
            <person name="White R.A.III."/>
            <person name="Hallam S.J."/>
            <person name="Suttle C.A."/>
        </authorList>
    </citation>
    <scope>NUCLEOTIDE SEQUENCE</scope>
    <source>
        <strain evidence="1">Oxic1_1</strain>
    </source>
</reference>
<dbReference type="EMBL" id="KR029596">
    <property type="protein sequence ID" value="AKH47589.1"/>
    <property type="molecule type" value="Genomic_DNA"/>
</dbReference>
<reference evidence="1" key="1">
    <citation type="journal article" date="2015" name="Front. Microbiol.">
        <title>Combining genomic sequencing methods to explore viral diversity and reveal potential virus-host interactions.</title>
        <authorList>
            <person name="Chow C.E."/>
            <person name="Winget D.M."/>
            <person name="White R.A.III."/>
            <person name="Hallam S.J."/>
            <person name="Suttle C.A."/>
        </authorList>
    </citation>
    <scope>NUCLEOTIDE SEQUENCE</scope>
    <source>
        <strain evidence="1">Oxic1_1</strain>
    </source>
</reference>
<evidence type="ECO:0008006" key="2">
    <source>
        <dbReference type="Google" id="ProtNLM"/>
    </source>
</evidence>
<evidence type="ECO:0000313" key="1">
    <source>
        <dbReference type="EMBL" id="AKH47589.1"/>
    </source>
</evidence>
<organism evidence="1">
    <name type="scientific">uncultured marine virus</name>
    <dbReference type="NCBI Taxonomy" id="186617"/>
    <lineage>
        <taxon>Viruses</taxon>
        <taxon>environmental samples</taxon>
    </lineage>
</organism>
<dbReference type="Gene3D" id="3.90.320.10">
    <property type="match status" value="1"/>
</dbReference>
<dbReference type="InterPro" id="IPR011604">
    <property type="entry name" value="PDDEXK-like_dom_sf"/>
</dbReference>
<name>A0A0F7L4Y1_9VIRU</name>
<dbReference type="SUPFAM" id="SSF52980">
    <property type="entry name" value="Restriction endonuclease-like"/>
    <property type="match status" value="1"/>
</dbReference>
<proteinExistence type="predicted"/>